<name>A0A5C5XHW5_9PLAN</name>
<sequence length="116" mass="13659">MKVRSGKARLRSKRRLLREAKGNFGGRKNLNRTIRETILRSRAYAYRDRRVRKREMRRLWIIRLNAACREHGLRYSEFINGLTKSGLTLNRKSLSELAFHEPAVFAEVFNVVKASL</sequence>
<proteinExistence type="inferred from homology"/>
<evidence type="ECO:0000256" key="8">
    <source>
        <dbReference type="RuleBase" id="RU000560"/>
    </source>
</evidence>
<evidence type="ECO:0000256" key="6">
    <source>
        <dbReference type="ARBA" id="ARBA00035172"/>
    </source>
</evidence>
<evidence type="ECO:0000256" key="4">
    <source>
        <dbReference type="ARBA" id="ARBA00022980"/>
    </source>
</evidence>
<gene>
    <name evidence="7 9" type="primary">rplT</name>
    <name evidence="9" type="ORF">Pan54_26700</name>
</gene>
<dbReference type="Gene3D" id="6.10.160.10">
    <property type="match status" value="1"/>
</dbReference>
<organism evidence="9 10">
    <name type="scientific">Rubinisphaera italica</name>
    <dbReference type="NCBI Taxonomy" id="2527969"/>
    <lineage>
        <taxon>Bacteria</taxon>
        <taxon>Pseudomonadati</taxon>
        <taxon>Planctomycetota</taxon>
        <taxon>Planctomycetia</taxon>
        <taxon>Planctomycetales</taxon>
        <taxon>Planctomycetaceae</taxon>
        <taxon>Rubinisphaera</taxon>
    </lineage>
</organism>
<dbReference type="Pfam" id="PF00453">
    <property type="entry name" value="Ribosomal_L20"/>
    <property type="match status" value="1"/>
</dbReference>
<dbReference type="AlphaFoldDB" id="A0A5C5XHW5"/>
<dbReference type="NCBIfam" id="TIGR01032">
    <property type="entry name" value="rplT_bact"/>
    <property type="match status" value="1"/>
</dbReference>
<dbReference type="InterPro" id="IPR035566">
    <property type="entry name" value="Ribosomal_protein_bL20_C"/>
</dbReference>
<dbReference type="HAMAP" id="MF_00382">
    <property type="entry name" value="Ribosomal_bL20"/>
    <property type="match status" value="1"/>
</dbReference>
<dbReference type="InterPro" id="IPR049946">
    <property type="entry name" value="RIBOSOMAL_L20_CS"/>
</dbReference>
<dbReference type="GO" id="GO:0006412">
    <property type="term" value="P:translation"/>
    <property type="evidence" value="ECO:0007669"/>
    <property type="project" value="InterPro"/>
</dbReference>
<dbReference type="Proteomes" id="UP000316095">
    <property type="component" value="Unassembled WGS sequence"/>
</dbReference>
<dbReference type="PRINTS" id="PR00062">
    <property type="entry name" value="RIBOSOMALL20"/>
</dbReference>
<dbReference type="GO" id="GO:1990904">
    <property type="term" value="C:ribonucleoprotein complex"/>
    <property type="evidence" value="ECO:0007669"/>
    <property type="project" value="UniProtKB-KW"/>
</dbReference>
<keyword evidence="2 7" id="KW-0699">rRNA-binding</keyword>
<evidence type="ECO:0000256" key="3">
    <source>
        <dbReference type="ARBA" id="ARBA00022884"/>
    </source>
</evidence>
<keyword evidence="5 7" id="KW-0687">Ribonucleoprotein</keyword>
<dbReference type="Gene3D" id="1.10.1900.20">
    <property type="entry name" value="Ribosomal protein L20"/>
    <property type="match status" value="1"/>
</dbReference>
<dbReference type="GO" id="GO:0005840">
    <property type="term" value="C:ribosome"/>
    <property type="evidence" value="ECO:0007669"/>
    <property type="project" value="UniProtKB-KW"/>
</dbReference>
<evidence type="ECO:0000256" key="5">
    <source>
        <dbReference type="ARBA" id="ARBA00023274"/>
    </source>
</evidence>
<accession>A0A5C5XHW5</accession>
<keyword evidence="10" id="KW-1185">Reference proteome</keyword>
<evidence type="ECO:0000256" key="7">
    <source>
        <dbReference type="HAMAP-Rule" id="MF_00382"/>
    </source>
</evidence>
<dbReference type="RefSeq" id="WP_146503857.1">
    <property type="nucleotide sequence ID" value="NZ_SJPG01000001.1"/>
</dbReference>
<evidence type="ECO:0000313" key="9">
    <source>
        <dbReference type="EMBL" id="TWT61933.1"/>
    </source>
</evidence>
<dbReference type="GO" id="GO:0019843">
    <property type="term" value="F:rRNA binding"/>
    <property type="evidence" value="ECO:0007669"/>
    <property type="project" value="UniProtKB-UniRule"/>
</dbReference>
<dbReference type="GO" id="GO:0000027">
    <property type="term" value="P:ribosomal large subunit assembly"/>
    <property type="evidence" value="ECO:0007669"/>
    <property type="project" value="UniProtKB-UniRule"/>
</dbReference>
<keyword evidence="3 7" id="KW-0694">RNA-binding</keyword>
<dbReference type="CDD" id="cd07026">
    <property type="entry name" value="Ribosomal_L20"/>
    <property type="match status" value="1"/>
</dbReference>
<comment type="similarity">
    <text evidence="1 7 8">Belongs to the bacterial ribosomal protein bL20 family.</text>
</comment>
<evidence type="ECO:0000313" key="10">
    <source>
        <dbReference type="Proteomes" id="UP000316095"/>
    </source>
</evidence>
<keyword evidence="4 7" id="KW-0689">Ribosomal protein</keyword>
<dbReference type="SUPFAM" id="SSF74731">
    <property type="entry name" value="Ribosomal protein L20"/>
    <property type="match status" value="1"/>
</dbReference>
<protein>
    <recommendedName>
        <fullName evidence="6 7">Large ribosomal subunit protein bL20</fullName>
    </recommendedName>
</protein>
<comment type="function">
    <text evidence="7 8">Binds directly to 23S ribosomal RNA and is necessary for the in vitro assembly process of the 50S ribosomal subunit. It is not involved in the protein synthesizing functions of that subunit.</text>
</comment>
<comment type="caution">
    <text evidence="9">The sequence shown here is derived from an EMBL/GenBank/DDBJ whole genome shotgun (WGS) entry which is preliminary data.</text>
</comment>
<dbReference type="OrthoDB" id="9808966at2"/>
<evidence type="ECO:0000256" key="1">
    <source>
        <dbReference type="ARBA" id="ARBA00007698"/>
    </source>
</evidence>
<dbReference type="GO" id="GO:0003735">
    <property type="term" value="F:structural constituent of ribosome"/>
    <property type="evidence" value="ECO:0007669"/>
    <property type="project" value="InterPro"/>
</dbReference>
<dbReference type="EMBL" id="SJPG01000001">
    <property type="protein sequence ID" value="TWT61933.1"/>
    <property type="molecule type" value="Genomic_DNA"/>
</dbReference>
<evidence type="ECO:0000256" key="2">
    <source>
        <dbReference type="ARBA" id="ARBA00022730"/>
    </source>
</evidence>
<dbReference type="FunFam" id="1.10.1900.20:FF:000001">
    <property type="entry name" value="50S ribosomal protein L20"/>
    <property type="match status" value="1"/>
</dbReference>
<reference evidence="9 10" key="1">
    <citation type="submission" date="2019-02" db="EMBL/GenBank/DDBJ databases">
        <title>Deep-cultivation of Planctomycetes and their phenomic and genomic characterization uncovers novel biology.</title>
        <authorList>
            <person name="Wiegand S."/>
            <person name="Jogler M."/>
            <person name="Boedeker C."/>
            <person name="Pinto D."/>
            <person name="Vollmers J."/>
            <person name="Rivas-Marin E."/>
            <person name="Kohn T."/>
            <person name="Peeters S.H."/>
            <person name="Heuer A."/>
            <person name="Rast P."/>
            <person name="Oberbeckmann S."/>
            <person name="Bunk B."/>
            <person name="Jeske O."/>
            <person name="Meyerdierks A."/>
            <person name="Storesund J.E."/>
            <person name="Kallscheuer N."/>
            <person name="Luecker S."/>
            <person name="Lage O.M."/>
            <person name="Pohl T."/>
            <person name="Merkel B.J."/>
            <person name="Hornburger P."/>
            <person name="Mueller R.-W."/>
            <person name="Bruemmer F."/>
            <person name="Labrenz M."/>
            <person name="Spormann A.M."/>
            <person name="Op Den Camp H."/>
            <person name="Overmann J."/>
            <person name="Amann R."/>
            <person name="Jetten M.S.M."/>
            <person name="Mascher T."/>
            <person name="Medema M.H."/>
            <person name="Devos D.P."/>
            <person name="Kaster A.-K."/>
            <person name="Ovreas L."/>
            <person name="Rohde M."/>
            <person name="Galperin M.Y."/>
            <person name="Jogler C."/>
        </authorList>
    </citation>
    <scope>NUCLEOTIDE SEQUENCE [LARGE SCALE GENOMIC DNA]</scope>
    <source>
        <strain evidence="9 10">Pan54</strain>
    </source>
</reference>
<dbReference type="PROSITE" id="PS00937">
    <property type="entry name" value="RIBOSOMAL_L20"/>
    <property type="match status" value="1"/>
</dbReference>
<dbReference type="InterPro" id="IPR005813">
    <property type="entry name" value="Ribosomal_bL20"/>
</dbReference>
<dbReference type="PANTHER" id="PTHR10986">
    <property type="entry name" value="39S RIBOSOMAL PROTEIN L20"/>
    <property type="match status" value="1"/>
</dbReference>